<feature type="signal peptide" evidence="1">
    <location>
        <begin position="1"/>
        <end position="18"/>
    </location>
</feature>
<sequence length="158" mass="18197">MFFSLIIPIVSLCEKCHECPNCPECIPCPTCAACPSYPECDECSICPEVGDCYECESCPKCKANHHLANNLFDGRKHKNHYNDDLSYKNVQSLQLGMCCECDDEETELTTKMIDESTLYEEYYANKAVIKAINRKIHILTQKQKQKFKQKENTKRKSH</sequence>
<organism evidence="2 3">
    <name type="scientific">Tritrichomonas foetus</name>
    <dbReference type="NCBI Taxonomy" id="1144522"/>
    <lineage>
        <taxon>Eukaryota</taxon>
        <taxon>Metamonada</taxon>
        <taxon>Parabasalia</taxon>
        <taxon>Tritrichomonadida</taxon>
        <taxon>Tritrichomonadidae</taxon>
        <taxon>Tritrichomonas</taxon>
    </lineage>
</organism>
<evidence type="ECO:0000313" key="3">
    <source>
        <dbReference type="Proteomes" id="UP000179807"/>
    </source>
</evidence>
<proteinExistence type="predicted"/>
<dbReference type="RefSeq" id="XP_068359068.1">
    <property type="nucleotide sequence ID" value="XM_068504770.1"/>
</dbReference>
<dbReference type="GeneID" id="94839474"/>
<dbReference type="VEuPathDB" id="TrichDB:TRFO_26142"/>
<accession>A0A1J4K894</accession>
<dbReference type="AlphaFoldDB" id="A0A1J4K894"/>
<gene>
    <name evidence="2" type="ORF">TRFO_26142</name>
</gene>
<reference evidence="2" key="1">
    <citation type="submission" date="2016-10" db="EMBL/GenBank/DDBJ databases">
        <authorList>
            <person name="Benchimol M."/>
            <person name="Almeida L.G."/>
            <person name="Vasconcelos A.T."/>
            <person name="Perreira-Neves A."/>
            <person name="Rosa I.A."/>
            <person name="Tasca T."/>
            <person name="Bogo M.R."/>
            <person name="de Souza W."/>
        </authorList>
    </citation>
    <scope>NUCLEOTIDE SEQUENCE [LARGE SCALE GENOMIC DNA]</scope>
    <source>
        <strain evidence="2">K</strain>
    </source>
</reference>
<comment type="caution">
    <text evidence="2">The sequence shown here is derived from an EMBL/GenBank/DDBJ whole genome shotgun (WGS) entry which is preliminary data.</text>
</comment>
<evidence type="ECO:0000256" key="1">
    <source>
        <dbReference type="SAM" id="SignalP"/>
    </source>
</evidence>
<protein>
    <submittedName>
        <fullName evidence="2">Uncharacterized protein</fullName>
    </submittedName>
</protein>
<evidence type="ECO:0000313" key="2">
    <source>
        <dbReference type="EMBL" id="OHT05932.1"/>
    </source>
</evidence>
<keyword evidence="1" id="KW-0732">Signal</keyword>
<feature type="chain" id="PRO_5012181876" evidence="1">
    <location>
        <begin position="19"/>
        <end position="158"/>
    </location>
</feature>
<dbReference type="EMBL" id="MLAK01000741">
    <property type="protein sequence ID" value="OHT05932.1"/>
    <property type="molecule type" value="Genomic_DNA"/>
</dbReference>
<name>A0A1J4K894_9EUKA</name>
<keyword evidence="3" id="KW-1185">Reference proteome</keyword>
<dbReference type="Proteomes" id="UP000179807">
    <property type="component" value="Unassembled WGS sequence"/>
</dbReference>